<keyword evidence="1" id="KW-0732">Signal</keyword>
<evidence type="ECO:0000313" key="3">
    <source>
        <dbReference type="Proteomes" id="UP001257909"/>
    </source>
</evidence>
<evidence type="ECO:0000256" key="1">
    <source>
        <dbReference type="SAM" id="SignalP"/>
    </source>
</evidence>
<organism evidence="2 3">
    <name type="scientific">Rheinheimera soli</name>
    <dbReference type="NCBI Taxonomy" id="443616"/>
    <lineage>
        <taxon>Bacteria</taxon>
        <taxon>Pseudomonadati</taxon>
        <taxon>Pseudomonadota</taxon>
        <taxon>Gammaproteobacteria</taxon>
        <taxon>Chromatiales</taxon>
        <taxon>Chromatiaceae</taxon>
        <taxon>Rheinheimera</taxon>
    </lineage>
</organism>
<proteinExistence type="predicted"/>
<feature type="signal peptide" evidence="1">
    <location>
        <begin position="1"/>
        <end position="20"/>
    </location>
</feature>
<protein>
    <recommendedName>
        <fullName evidence="4">Exopolysaccharide biosynthesis protein YbjH</fullName>
    </recommendedName>
</protein>
<keyword evidence="3" id="KW-1185">Reference proteome</keyword>
<dbReference type="InterPro" id="IPR010344">
    <property type="entry name" value="YbjH"/>
</dbReference>
<accession>A0ABU1VUC3</accession>
<gene>
    <name evidence="2" type="ORF">J2W69_000246</name>
</gene>
<reference evidence="2 3" key="1">
    <citation type="submission" date="2023-07" db="EMBL/GenBank/DDBJ databases">
        <title>Sorghum-associated microbial communities from plants grown in Nebraska, USA.</title>
        <authorList>
            <person name="Schachtman D."/>
        </authorList>
    </citation>
    <scope>NUCLEOTIDE SEQUENCE [LARGE SCALE GENOMIC DNA]</scope>
    <source>
        <strain evidence="2 3">4138</strain>
    </source>
</reference>
<dbReference type="Pfam" id="PF06082">
    <property type="entry name" value="YjbH"/>
    <property type="match status" value="1"/>
</dbReference>
<comment type="caution">
    <text evidence="2">The sequence shown here is derived from an EMBL/GenBank/DDBJ whole genome shotgun (WGS) entry which is preliminary data.</text>
</comment>
<sequence>MKKLYLSTVIATLFNSAAVAETNQPSISTYSQMNHGGVGLIQMPTARMNDAGSFSLNYQDSQEYRFWAASLQLFPWMETTVRYTDVRTKLFSDDPSFSGNQTLKDKGIDVKFKLWKESEFLPDITAGFRDFGGTGFFESEFIAASKRVGPFDFHLGIGWGYLGSKGNITNPFCDISDSFCTRPGGFSGLGGKIDYQRFFKGSASLYGGIEYQTPWDPLRLKLEYDGNNYKKDRAGVLLQDSDYNVAAVYSLNDSFDLNVNYMRGNTFGFGVNYKLDFNSLKQIKLEPAAKEIPAKRAESIDMLDKALLRQDLYLNAGFVVSNYAIKDDEMILQGRQIAYRDNEEGINRLGRVLAYHLPDSIKTYRVVDMASNMPMVETKIDAERFVSAARYETPGADVKDSYIRTTPQIDNEPWAVEPNDSGFGYAAELFWIQTFGSAESFYMYQTGLFLSGAYQFNTNFSLQTTAKVNLLTNFDKFNYKVDSQETGVPRVRTYVREYVTRSDVTMENLFAHWKDKLADDWYGQVYAGYLETMYGGLGGELMYKPIDSNLAVGLDFNYVRQRSYENDVDFFDYKTFTGHLSFYWQPQFLDETMITASFGQYLAKDKGVTIDFAKRFDSGIVVGAYAAITDMSSEEYGEGSFSKGFYVSIPFDVFSLKSATGRGRIPWIPISRDGGQMLNRPVNLNGVTEARSPFMR</sequence>
<name>A0ABU1VUC3_9GAMM</name>
<evidence type="ECO:0008006" key="4">
    <source>
        <dbReference type="Google" id="ProtNLM"/>
    </source>
</evidence>
<dbReference type="Proteomes" id="UP001257909">
    <property type="component" value="Unassembled WGS sequence"/>
</dbReference>
<dbReference type="EMBL" id="JAVDWR010000001">
    <property type="protein sequence ID" value="MDR7119331.1"/>
    <property type="molecule type" value="Genomic_DNA"/>
</dbReference>
<dbReference type="RefSeq" id="WP_310273768.1">
    <property type="nucleotide sequence ID" value="NZ_JAVDWR010000001.1"/>
</dbReference>
<evidence type="ECO:0000313" key="2">
    <source>
        <dbReference type="EMBL" id="MDR7119331.1"/>
    </source>
</evidence>
<feature type="chain" id="PRO_5046235498" description="Exopolysaccharide biosynthesis protein YbjH" evidence="1">
    <location>
        <begin position="21"/>
        <end position="696"/>
    </location>
</feature>